<name>A0ABP1CB24_9GAMM</name>
<organism evidence="1 2">
    <name type="scientific">Candidatus Methylocalor cossyra</name>
    <dbReference type="NCBI Taxonomy" id="3108543"/>
    <lineage>
        <taxon>Bacteria</taxon>
        <taxon>Pseudomonadati</taxon>
        <taxon>Pseudomonadota</taxon>
        <taxon>Gammaproteobacteria</taxon>
        <taxon>Methylococcales</taxon>
        <taxon>Methylococcaceae</taxon>
        <taxon>Candidatus Methylocalor</taxon>
    </lineage>
</organism>
<protein>
    <submittedName>
        <fullName evidence="1">Uncharacterized protein</fullName>
    </submittedName>
</protein>
<evidence type="ECO:0000313" key="2">
    <source>
        <dbReference type="Proteomes" id="UP001497493"/>
    </source>
</evidence>
<evidence type="ECO:0000313" key="1">
    <source>
        <dbReference type="EMBL" id="CAL1241377.1"/>
    </source>
</evidence>
<dbReference type="EMBL" id="OZ026884">
    <property type="protein sequence ID" value="CAL1241377.1"/>
    <property type="molecule type" value="Genomic_DNA"/>
</dbReference>
<proteinExistence type="predicted"/>
<gene>
    <name evidence="1" type="ORF">MECH1_V1_2601</name>
</gene>
<reference evidence="1 2" key="1">
    <citation type="submission" date="2024-04" db="EMBL/GenBank/DDBJ databases">
        <authorList>
            <person name="Cremers G."/>
        </authorList>
    </citation>
    <scope>NUCLEOTIDE SEQUENCE [LARGE SCALE GENOMIC DNA]</scope>
    <source>
        <strain evidence="1">MeCH1-AG</strain>
    </source>
</reference>
<dbReference type="Proteomes" id="UP001497493">
    <property type="component" value="Chromosome"/>
</dbReference>
<sequence>MPWLSIDRAALGWAKPWPKTGREARRALTAKTGQRGALRTRWAGEELEGGGLTRLLRGPRGDVFFCFERVG</sequence>
<accession>A0ABP1CB24</accession>
<keyword evidence="2" id="KW-1185">Reference proteome</keyword>